<evidence type="ECO:0000256" key="6">
    <source>
        <dbReference type="ARBA" id="ARBA00023033"/>
    </source>
</evidence>
<dbReference type="PRINTS" id="PR00080">
    <property type="entry name" value="SDRFAMILY"/>
</dbReference>
<evidence type="ECO:0000256" key="4">
    <source>
        <dbReference type="ARBA" id="ARBA00022857"/>
    </source>
</evidence>
<dbReference type="EMBL" id="JAHFXS010000182">
    <property type="protein sequence ID" value="KAG9987994.1"/>
    <property type="molecule type" value="Genomic_DNA"/>
</dbReference>
<keyword evidence="5" id="KW-0560">Oxidoreductase</keyword>
<keyword evidence="2" id="KW-0285">Flavoprotein</keyword>
<reference evidence="10" key="2">
    <citation type="submission" date="2021-08" db="EMBL/GenBank/DDBJ databases">
        <authorList>
            <person name="Gostincar C."/>
            <person name="Sun X."/>
            <person name="Song Z."/>
            <person name="Gunde-Cimerman N."/>
        </authorList>
    </citation>
    <scope>NUCLEOTIDE SEQUENCE</scope>
    <source>
        <strain evidence="10">EXF-9298</strain>
    </source>
</reference>
<dbReference type="PANTHER" id="PTHR13789:SF147">
    <property type="entry name" value="PUTATIVE (AFU_ORTHOLOGUE AFUA_2G01950)-RELATED"/>
    <property type="match status" value="1"/>
</dbReference>
<keyword evidence="11" id="KW-1185">Reference proteome</keyword>
<dbReference type="Pfam" id="PF13561">
    <property type="entry name" value="adh_short_C2"/>
    <property type="match status" value="1"/>
</dbReference>
<dbReference type="AlphaFoldDB" id="A0A9P8G0M8"/>
<gene>
    <name evidence="10" type="ORF">KCU98_g2947</name>
</gene>
<evidence type="ECO:0000256" key="3">
    <source>
        <dbReference type="ARBA" id="ARBA00022827"/>
    </source>
</evidence>
<accession>A0A9P8G0M8</accession>
<dbReference type="Gene3D" id="3.40.50.720">
    <property type="entry name" value="NAD(P)-binding Rossmann-like Domain"/>
    <property type="match status" value="1"/>
</dbReference>
<protein>
    <submittedName>
        <fullName evidence="10">FAD/NAD(P)-binding domain-containing protein</fullName>
    </submittedName>
</protein>
<keyword evidence="8" id="KW-1133">Transmembrane helix</keyword>
<dbReference type="Pfam" id="PF01494">
    <property type="entry name" value="FAD_binding_3"/>
    <property type="match status" value="1"/>
</dbReference>
<dbReference type="PANTHER" id="PTHR13789">
    <property type="entry name" value="MONOOXYGENASE"/>
    <property type="match status" value="1"/>
</dbReference>
<dbReference type="SUPFAM" id="SSF51735">
    <property type="entry name" value="NAD(P)-binding Rossmann-fold domains"/>
    <property type="match status" value="1"/>
</dbReference>
<feature type="transmembrane region" description="Helical" evidence="8">
    <location>
        <begin position="21"/>
        <end position="37"/>
    </location>
</feature>
<evidence type="ECO:0000256" key="8">
    <source>
        <dbReference type="SAM" id="Phobius"/>
    </source>
</evidence>
<dbReference type="FunFam" id="3.40.50.720:FF:000084">
    <property type="entry name" value="Short-chain dehydrogenase reductase"/>
    <property type="match status" value="1"/>
</dbReference>
<dbReference type="SUPFAM" id="SSF51905">
    <property type="entry name" value="FAD/NAD(P)-binding domain"/>
    <property type="match status" value="1"/>
</dbReference>
<dbReference type="GO" id="GO:0004497">
    <property type="term" value="F:monooxygenase activity"/>
    <property type="evidence" value="ECO:0007669"/>
    <property type="project" value="UniProtKB-KW"/>
</dbReference>
<dbReference type="InterPro" id="IPR002938">
    <property type="entry name" value="FAD-bd"/>
</dbReference>
<evidence type="ECO:0000313" key="11">
    <source>
        <dbReference type="Proteomes" id="UP000729357"/>
    </source>
</evidence>
<dbReference type="InterPro" id="IPR036291">
    <property type="entry name" value="NAD(P)-bd_dom_sf"/>
</dbReference>
<keyword evidence="8" id="KW-0812">Transmembrane</keyword>
<proteinExistence type="inferred from homology"/>
<comment type="similarity">
    <text evidence="1">Belongs to the paxM FAD-dependent monooxygenase family.</text>
</comment>
<organism evidence="10 11">
    <name type="scientific">Aureobasidium melanogenum</name>
    <name type="common">Aureobasidium pullulans var. melanogenum</name>
    <dbReference type="NCBI Taxonomy" id="46634"/>
    <lineage>
        <taxon>Eukaryota</taxon>
        <taxon>Fungi</taxon>
        <taxon>Dikarya</taxon>
        <taxon>Ascomycota</taxon>
        <taxon>Pezizomycotina</taxon>
        <taxon>Dothideomycetes</taxon>
        <taxon>Dothideomycetidae</taxon>
        <taxon>Dothideales</taxon>
        <taxon>Saccotheciaceae</taxon>
        <taxon>Aureobasidium</taxon>
    </lineage>
</organism>
<dbReference type="InterPro" id="IPR020904">
    <property type="entry name" value="Sc_DH/Rdtase_CS"/>
</dbReference>
<dbReference type="InterPro" id="IPR050493">
    <property type="entry name" value="FAD-dep_Monooxygenase_BioMet"/>
</dbReference>
<feature type="region of interest" description="Disordered" evidence="7">
    <location>
        <begin position="379"/>
        <end position="413"/>
    </location>
</feature>
<evidence type="ECO:0000256" key="7">
    <source>
        <dbReference type="SAM" id="MobiDB-lite"/>
    </source>
</evidence>
<name>A0A9P8G0M8_AURME</name>
<reference evidence="10" key="1">
    <citation type="journal article" date="2021" name="J Fungi (Basel)">
        <title>Virulence traits and population genomics of the black yeast Aureobasidium melanogenum.</title>
        <authorList>
            <person name="Cernosa A."/>
            <person name="Sun X."/>
            <person name="Gostincar C."/>
            <person name="Fang C."/>
            <person name="Gunde-Cimerman N."/>
            <person name="Song Z."/>
        </authorList>
    </citation>
    <scope>NUCLEOTIDE SEQUENCE</scope>
    <source>
        <strain evidence="10">EXF-9298</strain>
    </source>
</reference>
<dbReference type="SUPFAM" id="SSF54373">
    <property type="entry name" value="FAD-linked reductases, C-terminal domain"/>
    <property type="match status" value="1"/>
</dbReference>
<evidence type="ECO:0000256" key="2">
    <source>
        <dbReference type="ARBA" id="ARBA00022630"/>
    </source>
</evidence>
<dbReference type="InterPro" id="IPR002347">
    <property type="entry name" value="SDR_fam"/>
</dbReference>
<feature type="domain" description="FAD-binding" evidence="9">
    <location>
        <begin position="19"/>
        <end position="375"/>
    </location>
</feature>
<comment type="caution">
    <text evidence="10">The sequence shown here is derived from an EMBL/GenBank/DDBJ whole genome shotgun (WGS) entry which is preliminary data.</text>
</comment>
<evidence type="ECO:0000259" key="9">
    <source>
        <dbReference type="Pfam" id="PF01494"/>
    </source>
</evidence>
<feature type="compositionally biased region" description="Basic and acidic residues" evidence="7">
    <location>
        <begin position="394"/>
        <end position="406"/>
    </location>
</feature>
<evidence type="ECO:0000256" key="5">
    <source>
        <dbReference type="ARBA" id="ARBA00023002"/>
    </source>
</evidence>
<keyword evidence="3" id="KW-0274">FAD</keyword>
<dbReference type="CDD" id="cd05233">
    <property type="entry name" value="SDR_c"/>
    <property type="match status" value="1"/>
</dbReference>
<dbReference type="Gene3D" id="3.50.50.60">
    <property type="entry name" value="FAD/NAD(P)-binding domain"/>
    <property type="match status" value="1"/>
</dbReference>
<dbReference type="PRINTS" id="PR00081">
    <property type="entry name" value="GDHRDH"/>
</dbReference>
<dbReference type="Proteomes" id="UP000729357">
    <property type="component" value="Unassembled WGS sequence"/>
</dbReference>
<sequence>MQYYKDDWDASSHKPEKKLRVIIVGAGIAGLTTAIGLKQSGHTPIILEQVKEIAEVGAGIQLAPNNTRILGRFGCLPQLMEKTNLLERNSLRRWKDNDELGTAPLMPGVAELYKAPLGVIHRGDLQVTLLKFAQEQGCDIRTNSKVVKCDDNFEARVQLKDGSWIEGDLVVAADGIKSDLRRQIAAFHKHKDHSTPTGDAAYRILIEKERMEHDPEALKLLSQNVGMRWMGPGGHIMAYPIKNNTVYNMVLLHPEHQDVDHEEGESWTRKGSKKEMMDFYKEWNSTVQRLLSYVHEDEVMEWTLNSHRPLPAWHENKVVLIGDACHPMLPYVAQGAAQAIEDAGVLQTVLNKSSTDVTLAIQVYEQVRKARGEAVQSSASEVRKALHLPDGPEQQERDDKIREAGKGKGKNPDLWADRETQRWLWGTDIMNETLVKWPEWKARVSDESAGIVKAKACSKRAVGKINMDGKTALVTGGCGGLGLAISDALLTAGCNVIVCDINNDALQKFRESHSSVESDKVLTLHCDISKQSEVNKLFEDAIEKFGKVDFVINNAGVMDKMDPVGTLDMDTYNKVIAINLTAPIMISKAAVQHMMEKNVAGCIVNIASIGGLRGFAAGVAYTASKHAVLGLTKNTAVFYGSKGIRCNAVLPGGMETNIGTAFSAGYNQEGMAIVREKAMATAQGSSPVKNVAAAVVFLCSDAAASINGVCLPVDQGWTAL</sequence>
<feature type="non-terminal residue" evidence="10">
    <location>
        <position position="720"/>
    </location>
</feature>
<keyword evidence="8" id="KW-0472">Membrane</keyword>
<dbReference type="GO" id="GO:0071949">
    <property type="term" value="F:FAD binding"/>
    <property type="evidence" value="ECO:0007669"/>
    <property type="project" value="InterPro"/>
</dbReference>
<dbReference type="FunFam" id="3.50.50.60:FF:000115">
    <property type="entry name" value="Salicylate hydroxylase, putative"/>
    <property type="match status" value="1"/>
</dbReference>
<evidence type="ECO:0000256" key="1">
    <source>
        <dbReference type="ARBA" id="ARBA00007992"/>
    </source>
</evidence>
<evidence type="ECO:0000313" key="10">
    <source>
        <dbReference type="EMBL" id="KAG9987994.1"/>
    </source>
</evidence>
<keyword evidence="6" id="KW-0503">Monooxygenase</keyword>
<dbReference type="InterPro" id="IPR036188">
    <property type="entry name" value="FAD/NAD-bd_sf"/>
</dbReference>
<dbReference type="PROSITE" id="PS00061">
    <property type="entry name" value="ADH_SHORT"/>
    <property type="match status" value="1"/>
</dbReference>
<keyword evidence="4" id="KW-0521">NADP</keyword>